<reference evidence="2 3" key="1">
    <citation type="submission" date="2016-10" db="EMBL/GenBank/DDBJ databases">
        <authorList>
            <person name="de Groot N.N."/>
        </authorList>
    </citation>
    <scope>NUCLEOTIDE SEQUENCE [LARGE SCALE GENOMIC DNA]</scope>
    <source>
        <strain evidence="2 3">DSM 44892</strain>
    </source>
</reference>
<name>A0A1G8IH25_9NOCA</name>
<dbReference type="EMBL" id="FNDN01000005">
    <property type="protein sequence ID" value="SDI18193.1"/>
    <property type="molecule type" value="Genomic_DNA"/>
</dbReference>
<keyword evidence="3" id="KW-1185">Reference proteome</keyword>
<evidence type="ECO:0000259" key="1">
    <source>
        <dbReference type="PROSITE" id="PS51819"/>
    </source>
</evidence>
<gene>
    <name evidence="2" type="ORF">SAMN05444695_105278</name>
</gene>
<dbReference type="InterPro" id="IPR004360">
    <property type="entry name" value="Glyas_Fos-R_dOase_dom"/>
</dbReference>
<evidence type="ECO:0000313" key="3">
    <source>
        <dbReference type="Proteomes" id="UP000183263"/>
    </source>
</evidence>
<sequence length="117" mass="12871">MTVLRVVPILTVEDLDAEIDRYERVLGLSVVMNHGWIATLAGPDRRHQISLLTRDATAPVNPSLSVEVDDVDAAHDAAREAGFEIVHPVQDEDWGVRRFFYRDGSGNVVNVLAHSGA</sequence>
<protein>
    <recommendedName>
        <fullName evidence="1">VOC domain-containing protein</fullName>
    </recommendedName>
</protein>
<organism evidence="2 3">
    <name type="scientific">Rhodococcus triatomae</name>
    <dbReference type="NCBI Taxonomy" id="300028"/>
    <lineage>
        <taxon>Bacteria</taxon>
        <taxon>Bacillati</taxon>
        <taxon>Actinomycetota</taxon>
        <taxon>Actinomycetes</taxon>
        <taxon>Mycobacteriales</taxon>
        <taxon>Nocardiaceae</taxon>
        <taxon>Rhodococcus</taxon>
    </lineage>
</organism>
<proteinExistence type="predicted"/>
<evidence type="ECO:0000313" key="2">
    <source>
        <dbReference type="EMBL" id="SDI18193.1"/>
    </source>
</evidence>
<feature type="domain" description="VOC" evidence="1">
    <location>
        <begin position="2"/>
        <end position="114"/>
    </location>
</feature>
<dbReference type="Pfam" id="PF00903">
    <property type="entry name" value="Glyoxalase"/>
    <property type="match status" value="1"/>
</dbReference>
<dbReference type="InterPro" id="IPR029068">
    <property type="entry name" value="Glyas_Bleomycin-R_OHBP_Dase"/>
</dbReference>
<dbReference type="SUPFAM" id="SSF54593">
    <property type="entry name" value="Glyoxalase/Bleomycin resistance protein/Dihydroxybiphenyl dioxygenase"/>
    <property type="match status" value="1"/>
</dbReference>
<dbReference type="RefSeq" id="WP_217631316.1">
    <property type="nucleotide sequence ID" value="NZ_CP048813.1"/>
</dbReference>
<dbReference type="PROSITE" id="PS51819">
    <property type="entry name" value="VOC"/>
    <property type="match status" value="1"/>
</dbReference>
<dbReference type="Gene3D" id="3.10.180.10">
    <property type="entry name" value="2,3-Dihydroxybiphenyl 1,2-Dioxygenase, domain 1"/>
    <property type="match status" value="1"/>
</dbReference>
<dbReference type="AlphaFoldDB" id="A0A1G8IH25"/>
<dbReference type="Proteomes" id="UP000183263">
    <property type="component" value="Unassembled WGS sequence"/>
</dbReference>
<dbReference type="InterPro" id="IPR037523">
    <property type="entry name" value="VOC_core"/>
</dbReference>
<accession>A0A1G8IH25</accession>